<feature type="compositionally biased region" description="Basic and acidic residues" evidence="1">
    <location>
        <begin position="1"/>
        <end position="14"/>
    </location>
</feature>
<name>M3D2K5_SPHMS</name>
<proteinExistence type="predicted"/>
<protein>
    <submittedName>
        <fullName evidence="2">Uncharacterized protein</fullName>
    </submittedName>
</protein>
<dbReference type="GeneID" id="27898440"/>
<gene>
    <name evidence="2" type="ORF">SEPMUDRAFT_117035</name>
</gene>
<evidence type="ECO:0000313" key="2">
    <source>
        <dbReference type="EMBL" id="EMF12445.1"/>
    </source>
</evidence>
<dbReference type="RefSeq" id="XP_016760566.1">
    <property type="nucleotide sequence ID" value="XM_016901303.1"/>
</dbReference>
<dbReference type="OrthoDB" id="550558at2759"/>
<accession>M3D2K5</accession>
<organism evidence="2 3">
    <name type="scientific">Sphaerulina musiva (strain SO2202)</name>
    <name type="common">Poplar stem canker fungus</name>
    <name type="synonym">Septoria musiva</name>
    <dbReference type="NCBI Taxonomy" id="692275"/>
    <lineage>
        <taxon>Eukaryota</taxon>
        <taxon>Fungi</taxon>
        <taxon>Dikarya</taxon>
        <taxon>Ascomycota</taxon>
        <taxon>Pezizomycotina</taxon>
        <taxon>Dothideomycetes</taxon>
        <taxon>Dothideomycetidae</taxon>
        <taxon>Mycosphaerellales</taxon>
        <taxon>Mycosphaerellaceae</taxon>
        <taxon>Sphaerulina</taxon>
    </lineage>
</organism>
<evidence type="ECO:0000313" key="3">
    <source>
        <dbReference type="Proteomes" id="UP000016931"/>
    </source>
</evidence>
<evidence type="ECO:0000256" key="1">
    <source>
        <dbReference type="SAM" id="MobiDB-lite"/>
    </source>
</evidence>
<feature type="region of interest" description="Disordered" evidence="1">
    <location>
        <begin position="1"/>
        <end position="37"/>
    </location>
</feature>
<dbReference type="AlphaFoldDB" id="M3D2K5"/>
<keyword evidence="3" id="KW-1185">Reference proteome</keyword>
<dbReference type="Proteomes" id="UP000016931">
    <property type="component" value="Unassembled WGS sequence"/>
</dbReference>
<dbReference type="EMBL" id="KB456264">
    <property type="protein sequence ID" value="EMF12445.1"/>
    <property type="molecule type" value="Genomic_DNA"/>
</dbReference>
<feature type="compositionally biased region" description="Polar residues" evidence="1">
    <location>
        <begin position="20"/>
        <end position="31"/>
    </location>
</feature>
<reference evidence="2 3" key="1">
    <citation type="journal article" date="2012" name="PLoS Pathog.">
        <title>Diverse lifestyles and strategies of plant pathogenesis encoded in the genomes of eighteen Dothideomycetes fungi.</title>
        <authorList>
            <person name="Ohm R.A."/>
            <person name="Feau N."/>
            <person name="Henrissat B."/>
            <person name="Schoch C.L."/>
            <person name="Horwitz B.A."/>
            <person name="Barry K.W."/>
            <person name="Condon B.J."/>
            <person name="Copeland A.C."/>
            <person name="Dhillon B."/>
            <person name="Glaser F."/>
            <person name="Hesse C.N."/>
            <person name="Kosti I."/>
            <person name="LaButti K."/>
            <person name="Lindquist E.A."/>
            <person name="Lucas S."/>
            <person name="Salamov A.A."/>
            <person name="Bradshaw R.E."/>
            <person name="Ciuffetti L."/>
            <person name="Hamelin R.C."/>
            <person name="Kema G.H.J."/>
            <person name="Lawrence C."/>
            <person name="Scott J.A."/>
            <person name="Spatafora J.W."/>
            <person name="Turgeon B.G."/>
            <person name="de Wit P.J.G.M."/>
            <person name="Zhong S."/>
            <person name="Goodwin S.B."/>
            <person name="Grigoriev I.V."/>
        </authorList>
    </citation>
    <scope>NUCLEOTIDE SEQUENCE [LARGE SCALE GENOMIC DNA]</scope>
    <source>
        <strain evidence="2 3">SO2202</strain>
    </source>
</reference>
<dbReference type="HOGENOM" id="CLU_2741667_0_0_1"/>
<sequence>MSLMHSRSESEHTSFGDIHSMTTANSRSTLPTEPAINGRPQKIVDIICKLSNPHDVGAQFVQSLKCTRIVS</sequence>